<keyword evidence="3" id="KW-0540">Nuclease</keyword>
<protein>
    <recommendedName>
        <fullName evidence="7">Reverse transcriptase domain-containing protein</fullName>
    </recommendedName>
</protein>
<dbReference type="FunFam" id="3.30.70.270:FF:000003">
    <property type="entry name" value="Transposon Ty3-G Gag-Pol polyprotein"/>
    <property type="match status" value="1"/>
</dbReference>
<evidence type="ECO:0000256" key="4">
    <source>
        <dbReference type="ARBA" id="ARBA00022759"/>
    </source>
</evidence>
<dbReference type="GO" id="GO:0003964">
    <property type="term" value="F:RNA-directed DNA polymerase activity"/>
    <property type="evidence" value="ECO:0007669"/>
    <property type="project" value="UniProtKB-KW"/>
</dbReference>
<dbReference type="InterPro" id="IPR000477">
    <property type="entry name" value="RT_dom"/>
</dbReference>
<keyword evidence="4" id="KW-0255">Endonuclease</keyword>
<dbReference type="PROSITE" id="PS50878">
    <property type="entry name" value="RT_POL"/>
    <property type="match status" value="1"/>
</dbReference>
<evidence type="ECO:0000313" key="9">
    <source>
        <dbReference type="Proteomes" id="UP000283509"/>
    </source>
</evidence>
<dbReference type="Gene3D" id="3.10.20.370">
    <property type="match status" value="1"/>
</dbReference>
<gene>
    <name evidence="8" type="ORF">C7M84_019236</name>
</gene>
<dbReference type="InterPro" id="IPR050951">
    <property type="entry name" value="Retrovirus_Pol_polyprotein"/>
</dbReference>
<dbReference type="FunFam" id="3.10.20.370:FF:000001">
    <property type="entry name" value="Retrovirus-related Pol polyprotein from transposon 17.6-like protein"/>
    <property type="match status" value="1"/>
</dbReference>
<dbReference type="InterPro" id="IPR041373">
    <property type="entry name" value="RT_RNaseH"/>
</dbReference>
<dbReference type="GO" id="GO:0016787">
    <property type="term" value="F:hydrolase activity"/>
    <property type="evidence" value="ECO:0007669"/>
    <property type="project" value="UniProtKB-KW"/>
</dbReference>
<dbReference type="AlphaFoldDB" id="A0A423U971"/>
<evidence type="ECO:0000256" key="3">
    <source>
        <dbReference type="ARBA" id="ARBA00022722"/>
    </source>
</evidence>
<keyword evidence="1" id="KW-0808">Transferase</keyword>
<dbReference type="InterPro" id="IPR043128">
    <property type="entry name" value="Rev_trsase/Diguanyl_cyclase"/>
</dbReference>
<dbReference type="EMBL" id="QCYY01000353">
    <property type="protein sequence ID" value="ROT85243.1"/>
    <property type="molecule type" value="Genomic_DNA"/>
</dbReference>
<evidence type="ECO:0000259" key="7">
    <source>
        <dbReference type="PROSITE" id="PS50878"/>
    </source>
</evidence>
<keyword evidence="5" id="KW-0378">Hydrolase</keyword>
<evidence type="ECO:0000256" key="2">
    <source>
        <dbReference type="ARBA" id="ARBA00022695"/>
    </source>
</evidence>
<dbReference type="Gene3D" id="3.30.70.270">
    <property type="match status" value="2"/>
</dbReference>
<keyword evidence="9" id="KW-1185">Reference proteome</keyword>
<reference evidence="8 9" key="1">
    <citation type="submission" date="2018-04" db="EMBL/GenBank/DDBJ databases">
        <authorList>
            <person name="Zhang X."/>
            <person name="Yuan J."/>
            <person name="Li F."/>
            <person name="Xiang J."/>
        </authorList>
    </citation>
    <scope>NUCLEOTIDE SEQUENCE [LARGE SCALE GENOMIC DNA]</scope>
    <source>
        <tissue evidence="8">Muscle</tissue>
    </source>
</reference>
<dbReference type="FunFam" id="3.30.70.270:FF:000045">
    <property type="entry name" value="Transposon Tf2-7 polyprotein"/>
    <property type="match status" value="1"/>
</dbReference>
<comment type="caution">
    <text evidence="8">The sequence shown here is derived from an EMBL/GenBank/DDBJ whole genome shotgun (WGS) entry which is preliminary data.</text>
</comment>
<dbReference type="CDD" id="cd01647">
    <property type="entry name" value="RT_LTR"/>
    <property type="match status" value="1"/>
</dbReference>
<dbReference type="Pfam" id="PF17917">
    <property type="entry name" value="RT_RNaseH"/>
    <property type="match status" value="1"/>
</dbReference>
<evidence type="ECO:0000256" key="6">
    <source>
        <dbReference type="ARBA" id="ARBA00022918"/>
    </source>
</evidence>
<feature type="domain" description="Reverse transcriptase" evidence="7">
    <location>
        <begin position="1"/>
        <end position="149"/>
    </location>
</feature>
<evidence type="ECO:0000313" key="8">
    <source>
        <dbReference type="EMBL" id="ROT85243.1"/>
    </source>
</evidence>
<name>A0A423U971_PENVA</name>
<evidence type="ECO:0000256" key="5">
    <source>
        <dbReference type="ARBA" id="ARBA00022801"/>
    </source>
</evidence>
<dbReference type="PANTHER" id="PTHR37984">
    <property type="entry name" value="PROTEIN CBG26694"/>
    <property type="match status" value="1"/>
</dbReference>
<evidence type="ECO:0000256" key="1">
    <source>
        <dbReference type="ARBA" id="ARBA00022679"/>
    </source>
</evidence>
<dbReference type="InterPro" id="IPR043502">
    <property type="entry name" value="DNA/RNA_pol_sf"/>
</dbReference>
<organism evidence="8 9">
    <name type="scientific">Penaeus vannamei</name>
    <name type="common">Whiteleg shrimp</name>
    <name type="synonym">Litopenaeus vannamei</name>
    <dbReference type="NCBI Taxonomy" id="6689"/>
    <lineage>
        <taxon>Eukaryota</taxon>
        <taxon>Metazoa</taxon>
        <taxon>Ecdysozoa</taxon>
        <taxon>Arthropoda</taxon>
        <taxon>Crustacea</taxon>
        <taxon>Multicrustacea</taxon>
        <taxon>Malacostraca</taxon>
        <taxon>Eumalacostraca</taxon>
        <taxon>Eucarida</taxon>
        <taxon>Decapoda</taxon>
        <taxon>Dendrobranchiata</taxon>
        <taxon>Penaeoidea</taxon>
        <taxon>Penaeidae</taxon>
        <taxon>Penaeus</taxon>
    </lineage>
</organism>
<proteinExistence type="predicted"/>
<dbReference type="PANTHER" id="PTHR37984:SF5">
    <property type="entry name" value="PROTEIN NYNRIN-LIKE"/>
    <property type="match status" value="1"/>
</dbReference>
<sequence length="397" mass="45092">MAKAGIIERSNSPWCSPVVLVTKKDGSKRFCVDYRALNAVTVIDAYPLSRIDDTLDALSKGLWHFNVMPFGLWNAPGCFELLMEQVLEGLQWNVALVYLDDVLVFGNTFEEELEYLTEVLCRFKAATLKLSPKKCTLFHTEVPFLGHVVGRQGVRTLKVSAVESWPVPRTVAVLRSFLGLCTYYRRFVQGFATIAAPLHQLTRKGASFVWDKACHQAFVALKQALVEAPVLPYPDPSLPYILDTAASQEGVGVVLSQLKDGQEYMVAYYSCKFSKPERNYCVTRKELAAVMKGLSHFHHYLYGAQFTIRTDHAALRWLKTLKEPEGQLARWLEKLEQYNYQVVHRAGRVHSNADSLSRRPCEPDCNHYSCRETEISCRRLVVSESIAEADKRWSEDQ</sequence>
<dbReference type="CDD" id="cd09274">
    <property type="entry name" value="RNase_HI_RT_Ty3"/>
    <property type="match status" value="1"/>
</dbReference>
<dbReference type="Proteomes" id="UP000283509">
    <property type="component" value="Unassembled WGS sequence"/>
</dbReference>
<dbReference type="STRING" id="6689.A0A423U971"/>
<dbReference type="Pfam" id="PF00078">
    <property type="entry name" value="RVT_1"/>
    <property type="match status" value="1"/>
</dbReference>
<keyword evidence="6" id="KW-0695">RNA-directed DNA polymerase</keyword>
<accession>A0A423U971</accession>
<reference evidence="8 9" key="2">
    <citation type="submission" date="2019-01" db="EMBL/GenBank/DDBJ databases">
        <title>The decoding of complex shrimp genome reveals the adaptation for benthos swimmer, frequently molting mechanism and breeding impact on genome.</title>
        <authorList>
            <person name="Sun Y."/>
            <person name="Gao Y."/>
            <person name="Yu Y."/>
        </authorList>
    </citation>
    <scope>NUCLEOTIDE SEQUENCE [LARGE SCALE GENOMIC DNA]</scope>
    <source>
        <tissue evidence="8">Muscle</tissue>
    </source>
</reference>
<keyword evidence="2" id="KW-0548">Nucleotidyltransferase</keyword>
<dbReference type="GO" id="GO:0004519">
    <property type="term" value="F:endonuclease activity"/>
    <property type="evidence" value="ECO:0007669"/>
    <property type="project" value="UniProtKB-KW"/>
</dbReference>
<dbReference type="OrthoDB" id="6382106at2759"/>
<dbReference type="SUPFAM" id="SSF56672">
    <property type="entry name" value="DNA/RNA polymerases"/>
    <property type="match status" value="1"/>
</dbReference>